<dbReference type="Pfam" id="PF24883">
    <property type="entry name" value="NPHP3_N"/>
    <property type="match status" value="1"/>
</dbReference>
<proteinExistence type="predicted"/>
<dbReference type="PROSITE" id="PS50157">
    <property type="entry name" value="ZINC_FINGER_C2H2_2"/>
    <property type="match status" value="1"/>
</dbReference>
<dbReference type="InterPro" id="IPR027417">
    <property type="entry name" value="P-loop_NTPase"/>
</dbReference>
<dbReference type="Proteomes" id="UP000054270">
    <property type="component" value="Unassembled WGS sequence"/>
</dbReference>
<organism evidence="5 6">
    <name type="scientific">Hypholoma sublateritium (strain FD-334 SS-4)</name>
    <dbReference type="NCBI Taxonomy" id="945553"/>
    <lineage>
        <taxon>Eukaryota</taxon>
        <taxon>Fungi</taxon>
        <taxon>Dikarya</taxon>
        <taxon>Basidiomycota</taxon>
        <taxon>Agaricomycotina</taxon>
        <taxon>Agaricomycetes</taxon>
        <taxon>Agaricomycetidae</taxon>
        <taxon>Agaricales</taxon>
        <taxon>Agaricineae</taxon>
        <taxon>Strophariaceae</taxon>
        <taxon>Hypholoma</taxon>
    </lineage>
</organism>
<keyword evidence="1" id="KW-0677">Repeat</keyword>
<feature type="region of interest" description="Disordered" evidence="3">
    <location>
        <begin position="503"/>
        <end position="522"/>
    </location>
</feature>
<dbReference type="InterPro" id="IPR056884">
    <property type="entry name" value="NPHP3-like_N"/>
</dbReference>
<gene>
    <name evidence="5" type="ORF">HYPSUDRAFT_214655</name>
</gene>
<dbReference type="PANTHER" id="PTHR10039">
    <property type="entry name" value="AMELOGENIN"/>
    <property type="match status" value="1"/>
</dbReference>
<evidence type="ECO:0000313" key="6">
    <source>
        <dbReference type="Proteomes" id="UP000054270"/>
    </source>
</evidence>
<feature type="domain" description="C2H2-type" evidence="4">
    <location>
        <begin position="530"/>
        <end position="560"/>
    </location>
</feature>
<evidence type="ECO:0000313" key="5">
    <source>
        <dbReference type="EMBL" id="KJA24184.1"/>
    </source>
</evidence>
<dbReference type="PANTHER" id="PTHR10039:SF17">
    <property type="entry name" value="FUNGAL STAND N-TERMINAL GOODBYE DOMAIN-CONTAINING PROTEIN-RELATED"/>
    <property type="match status" value="1"/>
</dbReference>
<protein>
    <recommendedName>
        <fullName evidence="4">C2H2-type domain-containing protein</fullName>
    </recommendedName>
</protein>
<keyword evidence="2" id="KW-0479">Metal-binding</keyword>
<dbReference type="EMBL" id="KN817538">
    <property type="protein sequence ID" value="KJA24184.1"/>
    <property type="molecule type" value="Genomic_DNA"/>
</dbReference>
<dbReference type="OMA" id="CDIVEMI"/>
<dbReference type="InterPro" id="IPR013087">
    <property type="entry name" value="Znf_C2H2_type"/>
</dbReference>
<dbReference type="AlphaFoldDB" id="A0A0D2NZX1"/>
<evidence type="ECO:0000256" key="2">
    <source>
        <dbReference type="PROSITE-ProRule" id="PRU00042"/>
    </source>
</evidence>
<reference evidence="6" key="1">
    <citation type="submission" date="2014-04" db="EMBL/GenBank/DDBJ databases">
        <title>Evolutionary Origins and Diversification of the Mycorrhizal Mutualists.</title>
        <authorList>
            <consortium name="DOE Joint Genome Institute"/>
            <consortium name="Mycorrhizal Genomics Consortium"/>
            <person name="Kohler A."/>
            <person name="Kuo A."/>
            <person name="Nagy L.G."/>
            <person name="Floudas D."/>
            <person name="Copeland A."/>
            <person name="Barry K.W."/>
            <person name="Cichocki N."/>
            <person name="Veneault-Fourrey C."/>
            <person name="LaButti K."/>
            <person name="Lindquist E.A."/>
            <person name="Lipzen A."/>
            <person name="Lundell T."/>
            <person name="Morin E."/>
            <person name="Murat C."/>
            <person name="Riley R."/>
            <person name="Ohm R."/>
            <person name="Sun H."/>
            <person name="Tunlid A."/>
            <person name="Henrissat B."/>
            <person name="Grigoriev I.V."/>
            <person name="Hibbett D.S."/>
            <person name="Martin F."/>
        </authorList>
    </citation>
    <scope>NUCLEOTIDE SEQUENCE [LARGE SCALE GENOMIC DNA]</scope>
    <source>
        <strain evidence="6">FD-334 SS-4</strain>
    </source>
</reference>
<keyword evidence="2" id="KW-0862">Zinc</keyword>
<evidence type="ECO:0000256" key="1">
    <source>
        <dbReference type="ARBA" id="ARBA00022737"/>
    </source>
</evidence>
<evidence type="ECO:0000256" key="3">
    <source>
        <dbReference type="SAM" id="MobiDB-lite"/>
    </source>
</evidence>
<keyword evidence="6" id="KW-1185">Reference proteome</keyword>
<dbReference type="SUPFAM" id="SSF52540">
    <property type="entry name" value="P-loop containing nucleoside triphosphate hydrolases"/>
    <property type="match status" value="1"/>
</dbReference>
<dbReference type="Gene3D" id="3.30.160.60">
    <property type="entry name" value="Classic Zinc Finger"/>
    <property type="match status" value="1"/>
</dbReference>
<accession>A0A0D2NZX1</accession>
<feature type="compositionally biased region" description="Low complexity" evidence="3">
    <location>
        <begin position="512"/>
        <end position="522"/>
    </location>
</feature>
<sequence length="648" mass="72499">MKAFDQLQQHVATSALHESAELAFACSCFPNTRKTLLDSIIRDIGCATLPQEAEKIMWINGAAGSGKTSIAHSVVERCVDRGVIVATFFFDRLDSARNTIDSVVPTIAYQLCQQVPIAKLIIIHTILNDPLIFKKSFDIQFQRLVMEPLRHIGQTMRFLNAAWSSLLLFDGIDECPGMAPHQTLLIRTIATHVRSITLPLTVLFTSRPELHLSMQFASESNLVRQVALDTNYPANDDIRLYLLAKFDAIKTTHPFREDIVRSGDWPSIEDVEKIVDNGSGQFVYAAIVMNFVSDPDSYPPHQLKIALSQESCSSSTPSAWKALDSMYHYIFSQLKDLPQAMLLVSFVILAEIVSIPVMSSFFDISIPSIRTTLGGLASVINCQEDNLVLLHASLPDFLLDEARSGAYHINPKEWKARLCIISLRRFAAHSKDWDSMIFLELFSGSQGCPELRDCISNFNPCVDRCSPEFRSEYIKILERMDLSDEGEMYKRHRELVTLGERQAQQTAKNMYQSPSGSDSGSDQRTRIKYYFCLYDGCGEIFATKYSLQVHHSQVHALEEHICYIVKPAPTKPPRTLFATSNAPSQPMARLVLDPESGGFCRGPHRLPTFADMAPNAAPRFPAHSTTLYTLPKAAGGKPAFGSPFTKRY</sequence>
<keyword evidence="2" id="KW-0863">Zinc-finger</keyword>
<dbReference type="Gene3D" id="3.40.50.300">
    <property type="entry name" value="P-loop containing nucleotide triphosphate hydrolases"/>
    <property type="match status" value="1"/>
</dbReference>
<name>A0A0D2NZX1_HYPSF</name>
<dbReference type="GO" id="GO:0008270">
    <property type="term" value="F:zinc ion binding"/>
    <property type="evidence" value="ECO:0007669"/>
    <property type="project" value="UniProtKB-KW"/>
</dbReference>
<dbReference type="PROSITE" id="PS00028">
    <property type="entry name" value="ZINC_FINGER_C2H2_1"/>
    <property type="match status" value="1"/>
</dbReference>
<evidence type="ECO:0000259" key="4">
    <source>
        <dbReference type="PROSITE" id="PS50157"/>
    </source>
</evidence>
<dbReference type="OrthoDB" id="3269932at2759"/>